<accession>A0A8J8PZ64</accession>
<proteinExistence type="predicted"/>
<evidence type="ECO:0000313" key="1">
    <source>
        <dbReference type="EMBL" id="TYL36087.1"/>
    </source>
</evidence>
<evidence type="ECO:0000313" key="2">
    <source>
        <dbReference type="Proteomes" id="UP000766904"/>
    </source>
</evidence>
<organism evidence="1 2">
    <name type="scientific">Natronococcus pandeyae</name>
    <dbReference type="NCBI Taxonomy" id="2055836"/>
    <lineage>
        <taxon>Archaea</taxon>
        <taxon>Methanobacteriati</taxon>
        <taxon>Methanobacteriota</taxon>
        <taxon>Stenosarchaea group</taxon>
        <taxon>Halobacteria</taxon>
        <taxon>Halobacteriales</taxon>
        <taxon>Natrialbaceae</taxon>
        <taxon>Natronococcus</taxon>
    </lineage>
</organism>
<dbReference type="InterPro" id="IPR006311">
    <property type="entry name" value="TAT_signal"/>
</dbReference>
<comment type="caution">
    <text evidence="1">The sequence shown here is derived from an EMBL/GenBank/DDBJ whole genome shotgun (WGS) entry which is preliminary data.</text>
</comment>
<reference evidence="1" key="1">
    <citation type="submission" date="2017-11" db="EMBL/GenBank/DDBJ databases">
        <authorList>
            <person name="Kajale S.C."/>
            <person name="Sharma A."/>
        </authorList>
    </citation>
    <scope>NUCLEOTIDE SEQUENCE</scope>
    <source>
        <strain evidence="1">LS1_42</strain>
    </source>
</reference>
<gene>
    <name evidence="1" type="ORF">CV102_24445</name>
</gene>
<name>A0A8J8PZ64_9EURY</name>
<dbReference type="Proteomes" id="UP000766904">
    <property type="component" value="Unassembled WGS sequence"/>
</dbReference>
<keyword evidence="2" id="KW-1185">Reference proteome</keyword>
<dbReference type="AlphaFoldDB" id="A0A8J8PZ64"/>
<dbReference type="PROSITE" id="PS51318">
    <property type="entry name" value="TAT"/>
    <property type="match status" value="1"/>
</dbReference>
<sequence>MGPQNSSTEDDSRADPQRRSVLAAMGALTGTALTSAGTAAARQDDGQVETRGCSDAALTPEDWSTGALTVQACSGSSGEVSLSVTGRVSPDRHVQNTQLLPSSETLHVPAGQRRTLWFTGRITGLSCSNSALNIGIAHRG</sequence>
<dbReference type="EMBL" id="PHNJ01000023">
    <property type="protein sequence ID" value="TYL36087.1"/>
    <property type="molecule type" value="Genomic_DNA"/>
</dbReference>
<protein>
    <submittedName>
        <fullName evidence="1">Uncharacterized protein</fullName>
    </submittedName>
</protein>